<accession>A0ABC8KWV0</accession>
<keyword evidence="6" id="KW-0539">Nucleus</keyword>
<dbReference type="EMBL" id="CAKOAT010370709">
    <property type="protein sequence ID" value="CAH8363727.1"/>
    <property type="molecule type" value="Genomic_DNA"/>
</dbReference>
<keyword evidence="9" id="KW-1185">Reference proteome</keyword>
<keyword evidence="2" id="KW-0677">Repeat</keyword>
<comment type="caution">
    <text evidence="8">The sequence shown here is derived from an EMBL/GenBank/DDBJ whole genome shotgun (WGS) entry which is preliminary data.</text>
</comment>
<evidence type="ECO:0000256" key="3">
    <source>
        <dbReference type="ARBA" id="ARBA00023015"/>
    </source>
</evidence>
<dbReference type="PANTHER" id="PTHR31674:SF96">
    <property type="entry name" value="B3 DOMAIN-CONTAINING PROTEIN REM-LIKE 3-RELATED"/>
    <property type="match status" value="1"/>
</dbReference>
<name>A0ABC8KWV0_ERUVS</name>
<keyword evidence="5" id="KW-0804">Transcription</keyword>
<feature type="domain" description="TF-B3" evidence="7">
    <location>
        <begin position="145"/>
        <end position="241"/>
    </location>
</feature>
<dbReference type="PROSITE" id="PS50863">
    <property type="entry name" value="B3"/>
    <property type="match status" value="4"/>
</dbReference>
<evidence type="ECO:0000313" key="8">
    <source>
        <dbReference type="EMBL" id="CAH8363727.1"/>
    </source>
</evidence>
<dbReference type="GO" id="GO:0005634">
    <property type="term" value="C:nucleus"/>
    <property type="evidence" value="ECO:0007669"/>
    <property type="project" value="UniProtKB-SubCell"/>
</dbReference>
<dbReference type="Pfam" id="PF02362">
    <property type="entry name" value="B3"/>
    <property type="match status" value="4"/>
</dbReference>
<dbReference type="Proteomes" id="UP001642260">
    <property type="component" value="Unassembled WGS sequence"/>
</dbReference>
<evidence type="ECO:0000313" key="9">
    <source>
        <dbReference type="Proteomes" id="UP001642260"/>
    </source>
</evidence>
<evidence type="ECO:0000256" key="5">
    <source>
        <dbReference type="ARBA" id="ARBA00023163"/>
    </source>
</evidence>
<evidence type="ECO:0000256" key="6">
    <source>
        <dbReference type="ARBA" id="ARBA00023242"/>
    </source>
</evidence>
<evidence type="ECO:0000256" key="2">
    <source>
        <dbReference type="ARBA" id="ARBA00022737"/>
    </source>
</evidence>
<dbReference type="PANTHER" id="PTHR31674">
    <property type="entry name" value="B3 DOMAIN-CONTAINING PROTEIN REM-LIKE 3-RELATED"/>
    <property type="match status" value="1"/>
</dbReference>
<feature type="domain" description="TF-B3" evidence="7">
    <location>
        <begin position="8"/>
        <end position="100"/>
    </location>
</feature>
<keyword evidence="4" id="KW-0238">DNA-binding</keyword>
<proteinExistence type="predicted"/>
<evidence type="ECO:0000256" key="1">
    <source>
        <dbReference type="ARBA" id="ARBA00004123"/>
    </source>
</evidence>
<evidence type="ECO:0000259" key="7">
    <source>
        <dbReference type="PROSITE" id="PS50863"/>
    </source>
</evidence>
<dbReference type="Gene3D" id="2.40.330.10">
    <property type="entry name" value="DNA-binding pseudobarrel domain"/>
    <property type="match status" value="4"/>
</dbReference>
<comment type="subcellular location">
    <subcellularLocation>
        <location evidence="1">Nucleus</location>
    </subcellularLocation>
</comment>
<dbReference type="SMART" id="SM01019">
    <property type="entry name" value="B3"/>
    <property type="match status" value="4"/>
</dbReference>
<gene>
    <name evidence="8" type="ORF">ERUC_LOCUS29483</name>
</gene>
<dbReference type="FunFam" id="2.40.330.10:FF:000009">
    <property type="entry name" value="Transcriptional factor B3 family protein"/>
    <property type="match status" value="1"/>
</dbReference>
<dbReference type="GO" id="GO:0003677">
    <property type="term" value="F:DNA binding"/>
    <property type="evidence" value="ECO:0007669"/>
    <property type="project" value="UniProtKB-KW"/>
</dbReference>
<dbReference type="SUPFAM" id="SSF101936">
    <property type="entry name" value="DNA-binding pseudobarrel domain"/>
    <property type="match status" value="4"/>
</dbReference>
<dbReference type="CDD" id="cd10017">
    <property type="entry name" value="B3_DNA"/>
    <property type="match status" value="3"/>
</dbReference>
<dbReference type="InterPro" id="IPR015300">
    <property type="entry name" value="DNA-bd_pseudobarrel_sf"/>
</dbReference>
<protein>
    <recommendedName>
        <fullName evidence="7">TF-B3 domain-containing protein</fullName>
    </recommendedName>
</protein>
<dbReference type="InterPro" id="IPR003340">
    <property type="entry name" value="B3_DNA-bd"/>
</dbReference>
<feature type="domain" description="TF-B3" evidence="7">
    <location>
        <begin position="422"/>
        <end position="518"/>
    </location>
</feature>
<feature type="domain" description="TF-B3" evidence="7">
    <location>
        <begin position="267"/>
        <end position="363"/>
    </location>
</feature>
<keyword evidence="3" id="KW-0805">Transcription regulation</keyword>
<dbReference type="AlphaFoldDB" id="A0ABC8KWV0"/>
<sequence>MALSSPTNPHFFQPLPPGFTKHLDIPVAFFLKHLDKSNKGKTAKLRSDTSETTWKVKLDGRRFSDGWEYFAVAHDLRVGDIVVFRHEGELVFHVTALGPSFCEIQYGEDSQEEDKMEKVCDTTEKISRKKKRSEAEIDSSTDQSSFVIAATASNLRRDIVYLPKAFAVLNGLMKKFEIVLMNEERESWKLYLTQESYSGRFYMSNGWRSFCVANGKKPGDMFTFKLVQNEATPVLKSFPLNNEHQHKLADTEKVPKKKRQEIEADSSFVAIVTDSNIRRDTMYLPKTFAVSNGLKRNFKIDLMNEKGESWTIDLRHEPYSGRTLITGGWRIFCVANGKKPGDMFNFKLIRNLETPVLKLFPLNLQKLEPSNDTRQGLEATEKDFLGAETNSKDSRQGSCFRVRDNDFLPCEEPTIKEENITTSENRFVTLRLTSTKLDLPLEFTKGNGIKKAETIQMIDRYGTKWSTSLLMNKKKRGAMRLGKGSKGFCEVNGVKMGESFVLELLWEDTVPVLKFCSKC</sequence>
<dbReference type="InterPro" id="IPR039218">
    <property type="entry name" value="REM_fam"/>
</dbReference>
<evidence type="ECO:0000256" key="4">
    <source>
        <dbReference type="ARBA" id="ARBA00023125"/>
    </source>
</evidence>
<reference evidence="8 9" key="1">
    <citation type="submission" date="2022-03" db="EMBL/GenBank/DDBJ databases">
        <authorList>
            <person name="Macdonald S."/>
            <person name="Ahmed S."/>
            <person name="Newling K."/>
        </authorList>
    </citation>
    <scope>NUCLEOTIDE SEQUENCE [LARGE SCALE GENOMIC DNA]</scope>
</reference>
<organism evidence="8 9">
    <name type="scientific">Eruca vesicaria subsp. sativa</name>
    <name type="common">Garden rocket</name>
    <name type="synonym">Eruca sativa</name>
    <dbReference type="NCBI Taxonomy" id="29727"/>
    <lineage>
        <taxon>Eukaryota</taxon>
        <taxon>Viridiplantae</taxon>
        <taxon>Streptophyta</taxon>
        <taxon>Embryophyta</taxon>
        <taxon>Tracheophyta</taxon>
        <taxon>Spermatophyta</taxon>
        <taxon>Magnoliopsida</taxon>
        <taxon>eudicotyledons</taxon>
        <taxon>Gunneridae</taxon>
        <taxon>Pentapetalae</taxon>
        <taxon>rosids</taxon>
        <taxon>malvids</taxon>
        <taxon>Brassicales</taxon>
        <taxon>Brassicaceae</taxon>
        <taxon>Brassiceae</taxon>
        <taxon>Eruca</taxon>
    </lineage>
</organism>